<dbReference type="AlphaFoldDB" id="A0AAD7WAT1"/>
<dbReference type="SUPFAM" id="SSF49842">
    <property type="entry name" value="TNF-like"/>
    <property type="match status" value="1"/>
</dbReference>
<dbReference type="PROSITE" id="PS50871">
    <property type="entry name" value="C1Q"/>
    <property type="match status" value="1"/>
</dbReference>
<dbReference type="GO" id="GO:0005576">
    <property type="term" value="C:extracellular region"/>
    <property type="evidence" value="ECO:0007669"/>
    <property type="project" value="UniProtKB-SubCell"/>
</dbReference>
<keyword evidence="2" id="KW-0964">Secreted</keyword>
<reference evidence="6" key="1">
    <citation type="journal article" date="2023" name="Science">
        <title>Genome structures resolve the early diversification of teleost fishes.</title>
        <authorList>
            <person name="Parey E."/>
            <person name="Louis A."/>
            <person name="Montfort J."/>
            <person name="Bouchez O."/>
            <person name="Roques C."/>
            <person name="Iampietro C."/>
            <person name="Lluch J."/>
            <person name="Castinel A."/>
            <person name="Donnadieu C."/>
            <person name="Desvignes T."/>
            <person name="Floi Bucao C."/>
            <person name="Jouanno E."/>
            <person name="Wen M."/>
            <person name="Mejri S."/>
            <person name="Dirks R."/>
            <person name="Jansen H."/>
            <person name="Henkel C."/>
            <person name="Chen W.J."/>
            <person name="Zahm M."/>
            <person name="Cabau C."/>
            <person name="Klopp C."/>
            <person name="Thompson A.W."/>
            <person name="Robinson-Rechavi M."/>
            <person name="Braasch I."/>
            <person name="Lecointre G."/>
            <person name="Bobe J."/>
            <person name="Postlethwait J.H."/>
            <person name="Berthelot C."/>
            <person name="Roest Crollius H."/>
            <person name="Guiguen Y."/>
        </authorList>
    </citation>
    <scope>NUCLEOTIDE SEQUENCE</scope>
    <source>
        <strain evidence="6">NC1722</strain>
    </source>
</reference>
<keyword evidence="7" id="KW-1185">Reference proteome</keyword>
<keyword evidence="3" id="KW-0732">Signal</keyword>
<keyword evidence="4" id="KW-1133">Transmembrane helix</keyword>
<dbReference type="InterPro" id="IPR050822">
    <property type="entry name" value="Cerebellin_Synaptic_Org"/>
</dbReference>
<evidence type="ECO:0000256" key="3">
    <source>
        <dbReference type="ARBA" id="ARBA00022729"/>
    </source>
</evidence>
<evidence type="ECO:0000313" key="7">
    <source>
        <dbReference type="Proteomes" id="UP001221898"/>
    </source>
</evidence>
<sequence length="204" mass="22472">MPQTSAGIVPERVYPESQNRWVSLLAACAGIITLASIISVVTLYLIMRLGIQTEVKDLVGHSSIYKGPLQVAFAASLRKSEQTTLGPYPEFHILVYKNIFTNIGGAYNTSTGIFTVPVRGVYHFTFNAFGWGEKVACGVLLHLNHRYLIGNYDNNPGPGRAATNMISLELDVGNVVYLGLSPGRRLHVSRENYNIFSGRLLFHT</sequence>
<dbReference type="Pfam" id="PF00386">
    <property type="entry name" value="C1q"/>
    <property type="match status" value="1"/>
</dbReference>
<evidence type="ECO:0000259" key="5">
    <source>
        <dbReference type="PROSITE" id="PS50871"/>
    </source>
</evidence>
<proteinExistence type="predicted"/>
<dbReference type="Proteomes" id="UP001221898">
    <property type="component" value="Unassembled WGS sequence"/>
</dbReference>
<evidence type="ECO:0000256" key="1">
    <source>
        <dbReference type="ARBA" id="ARBA00004613"/>
    </source>
</evidence>
<evidence type="ECO:0000256" key="2">
    <source>
        <dbReference type="ARBA" id="ARBA00022525"/>
    </source>
</evidence>
<feature type="domain" description="C1q" evidence="5">
    <location>
        <begin position="66"/>
        <end position="204"/>
    </location>
</feature>
<dbReference type="EMBL" id="JAINUG010000171">
    <property type="protein sequence ID" value="KAJ8390252.1"/>
    <property type="molecule type" value="Genomic_DNA"/>
</dbReference>
<dbReference type="InterPro" id="IPR001073">
    <property type="entry name" value="C1q_dom"/>
</dbReference>
<name>A0AAD7WAT1_9TELE</name>
<dbReference type="PRINTS" id="PR00007">
    <property type="entry name" value="COMPLEMNTC1Q"/>
</dbReference>
<evidence type="ECO:0000256" key="4">
    <source>
        <dbReference type="SAM" id="Phobius"/>
    </source>
</evidence>
<comment type="caution">
    <text evidence="6">The sequence shown here is derived from an EMBL/GenBank/DDBJ whole genome shotgun (WGS) entry which is preliminary data.</text>
</comment>
<keyword evidence="4" id="KW-0812">Transmembrane</keyword>
<gene>
    <name evidence="6" type="ORF">AAFF_G00108210</name>
</gene>
<evidence type="ECO:0000313" key="6">
    <source>
        <dbReference type="EMBL" id="KAJ8390252.1"/>
    </source>
</evidence>
<dbReference type="Gene3D" id="2.60.120.40">
    <property type="match status" value="1"/>
</dbReference>
<protein>
    <recommendedName>
        <fullName evidence="5">C1q domain-containing protein</fullName>
    </recommendedName>
</protein>
<dbReference type="PANTHER" id="PTHR22923:SF102">
    <property type="entry name" value="CEREBELLIN 13-RELATED"/>
    <property type="match status" value="1"/>
</dbReference>
<accession>A0AAD7WAT1</accession>
<feature type="transmembrane region" description="Helical" evidence="4">
    <location>
        <begin position="21"/>
        <end position="46"/>
    </location>
</feature>
<dbReference type="PANTHER" id="PTHR22923">
    <property type="entry name" value="CEREBELLIN-RELATED"/>
    <property type="match status" value="1"/>
</dbReference>
<keyword evidence="4" id="KW-0472">Membrane</keyword>
<organism evidence="6 7">
    <name type="scientific">Aldrovandia affinis</name>
    <dbReference type="NCBI Taxonomy" id="143900"/>
    <lineage>
        <taxon>Eukaryota</taxon>
        <taxon>Metazoa</taxon>
        <taxon>Chordata</taxon>
        <taxon>Craniata</taxon>
        <taxon>Vertebrata</taxon>
        <taxon>Euteleostomi</taxon>
        <taxon>Actinopterygii</taxon>
        <taxon>Neopterygii</taxon>
        <taxon>Teleostei</taxon>
        <taxon>Notacanthiformes</taxon>
        <taxon>Halosauridae</taxon>
        <taxon>Aldrovandia</taxon>
    </lineage>
</organism>
<dbReference type="SMART" id="SM00110">
    <property type="entry name" value="C1Q"/>
    <property type="match status" value="1"/>
</dbReference>
<dbReference type="InterPro" id="IPR008983">
    <property type="entry name" value="Tumour_necrosis_fac-like_dom"/>
</dbReference>
<comment type="subcellular location">
    <subcellularLocation>
        <location evidence="1">Secreted</location>
    </subcellularLocation>
</comment>